<dbReference type="GO" id="GO:0009535">
    <property type="term" value="C:chloroplast thylakoid membrane"/>
    <property type="evidence" value="ECO:0007669"/>
    <property type="project" value="UniProtKB-SubCell"/>
</dbReference>
<dbReference type="PANTHER" id="PTHR30071">
    <property type="entry name" value="HEME EXPORTER PROTEIN C"/>
    <property type="match status" value="1"/>
</dbReference>
<feature type="transmembrane region" description="Helical" evidence="6">
    <location>
        <begin position="135"/>
        <end position="163"/>
    </location>
</feature>
<reference evidence="8" key="1">
    <citation type="journal article" date="2014" name="BMC Evol. Biol.">
        <title>Chloroplast phylogenomic analysis resolves deep-level relationships within the green algal class Trebouxiophyceae.</title>
        <authorList>
            <person name="Lemieux C."/>
            <person name="Otis C."/>
            <person name="Turmel M."/>
        </authorList>
    </citation>
    <scope>NUCLEOTIDE SEQUENCE</scope>
</reference>
<keyword evidence="8" id="KW-0934">Plastid</keyword>
<dbReference type="PANTHER" id="PTHR30071:SF1">
    <property type="entry name" value="CYTOCHROME B_B6 PROTEIN-RELATED"/>
    <property type="match status" value="1"/>
</dbReference>
<keyword evidence="6" id="KW-0793">Thylakoid</keyword>
<dbReference type="InterPro" id="IPR002541">
    <property type="entry name" value="Cyt_c_assembly"/>
</dbReference>
<feature type="transmembrane region" description="Helical" evidence="6">
    <location>
        <begin position="96"/>
        <end position="115"/>
    </location>
</feature>
<comment type="subunit">
    <text evidence="6">May interact with Ccs1.</text>
</comment>
<dbReference type="InterPro" id="IPR017562">
    <property type="entry name" value="Cyt_c_biogenesis_CcsA"/>
</dbReference>
<accession>A0A097KP69</accession>
<geneLocation type="chloroplast" evidence="8"/>
<feature type="transmembrane region" description="Helical" evidence="6">
    <location>
        <begin position="271"/>
        <end position="286"/>
    </location>
</feature>
<evidence type="ECO:0000256" key="6">
    <source>
        <dbReference type="HAMAP-Rule" id="MF_01391"/>
    </source>
</evidence>
<feature type="transmembrane region" description="Helical" evidence="6">
    <location>
        <begin position="237"/>
        <end position="256"/>
    </location>
</feature>
<dbReference type="GO" id="GO:0005886">
    <property type="term" value="C:plasma membrane"/>
    <property type="evidence" value="ECO:0007669"/>
    <property type="project" value="TreeGrafter"/>
</dbReference>
<dbReference type="RefSeq" id="YP_009106245.1">
    <property type="nucleotide sequence ID" value="NC_025541.1"/>
</dbReference>
<comment type="subcellular location">
    <subcellularLocation>
        <location evidence="1">Membrane</location>
        <topology evidence="1">Multi-pass membrane protein</topology>
    </subcellularLocation>
    <subcellularLocation>
        <location evidence="6">Plastid</location>
        <location evidence="6">Chloroplast thylakoid membrane</location>
        <topology evidence="6">Multi-pass membrane protein</topology>
    </subcellularLocation>
</comment>
<dbReference type="InterPro" id="IPR045062">
    <property type="entry name" value="Cyt_c_biogenesis_CcsA/CcmC"/>
</dbReference>
<dbReference type="EMBL" id="KM462880">
    <property type="protein sequence ID" value="AIT94993.1"/>
    <property type="molecule type" value="Genomic_DNA"/>
</dbReference>
<protein>
    <recommendedName>
        <fullName evidence="6">Cytochrome c biogenesis protein CcsA</fullName>
    </recommendedName>
</protein>
<evidence type="ECO:0000313" key="8">
    <source>
        <dbReference type="EMBL" id="AIT94993.1"/>
    </source>
</evidence>
<proteinExistence type="inferred from homology"/>
<dbReference type="GO" id="GO:0020037">
    <property type="term" value="F:heme binding"/>
    <property type="evidence" value="ECO:0007669"/>
    <property type="project" value="InterPro"/>
</dbReference>
<keyword evidence="3 6" id="KW-0201">Cytochrome c-type biogenesis</keyword>
<evidence type="ECO:0000256" key="2">
    <source>
        <dbReference type="ARBA" id="ARBA00022692"/>
    </source>
</evidence>
<dbReference type="Pfam" id="PF01578">
    <property type="entry name" value="Cytochrom_C_asm"/>
    <property type="match status" value="1"/>
</dbReference>
<feature type="transmembrane region" description="Helical" evidence="6">
    <location>
        <begin position="39"/>
        <end position="58"/>
    </location>
</feature>
<dbReference type="NCBIfam" id="TIGR03144">
    <property type="entry name" value="cytochr_II_ccsB"/>
    <property type="match status" value="1"/>
</dbReference>
<keyword evidence="5 6" id="KW-0472">Membrane</keyword>
<evidence type="ECO:0000259" key="7">
    <source>
        <dbReference type="Pfam" id="PF01578"/>
    </source>
</evidence>
<name>A0A097KP69_9CHLO</name>
<feature type="transmembrane region" description="Helical" evidence="6">
    <location>
        <begin position="6"/>
        <end position="27"/>
    </location>
</feature>
<gene>
    <name evidence="6 8" type="primary">ccsA</name>
</gene>
<organism evidence="8">
    <name type="scientific">Binuclearia lauterbornii</name>
    <dbReference type="NCBI Taxonomy" id="3087189"/>
    <lineage>
        <taxon>Eukaryota</taxon>
        <taxon>Viridiplantae</taxon>
        <taxon>Chlorophyta</taxon>
        <taxon>core chlorophytes</taxon>
        <taxon>Trebouxiophyceae</taxon>
        <taxon>Chlorellales</taxon>
        <taxon>Oocystaceae</taxon>
        <taxon>Oocystaceae incertae sedis</taxon>
        <taxon>Binuclearia</taxon>
    </lineage>
</organism>
<dbReference type="GeneID" id="22160400"/>
<evidence type="ECO:0000256" key="1">
    <source>
        <dbReference type="ARBA" id="ARBA00004141"/>
    </source>
</evidence>
<feature type="transmembrane region" description="Helical" evidence="6">
    <location>
        <begin position="70"/>
        <end position="89"/>
    </location>
</feature>
<dbReference type="HAMAP" id="MF_01391">
    <property type="entry name" value="CytC_CcsA"/>
    <property type="match status" value="1"/>
</dbReference>
<comment type="similarity">
    <text evidence="6">Belongs to the CcmF/CycK/Ccl1/NrfE/CcsA family.</text>
</comment>
<keyword evidence="4 6" id="KW-1133">Transmembrane helix</keyword>
<keyword evidence="2 6" id="KW-0812">Transmembrane</keyword>
<comment type="function">
    <text evidence="6">Required during biogenesis of c-type cytochromes (cytochrome c6 and cytochrome f) at the step of heme attachment.</text>
</comment>
<feature type="transmembrane region" description="Helical" evidence="6">
    <location>
        <begin position="298"/>
        <end position="319"/>
    </location>
</feature>
<feature type="domain" description="Cytochrome c assembly protein" evidence="7">
    <location>
        <begin position="68"/>
        <end position="323"/>
    </location>
</feature>
<keyword evidence="8" id="KW-0150">Chloroplast</keyword>
<evidence type="ECO:0000256" key="5">
    <source>
        <dbReference type="ARBA" id="ARBA00023136"/>
    </source>
</evidence>
<dbReference type="AlphaFoldDB" id="A0A097KP69"/>
<evidence type="ECO:0000256" key="4">
    <source>
        <dbReference type="ARBA" id="ARBA00022989"/>
    </source>
</evidence>
<sequence length="331" mass="38195">MDYTSFEPLLIKYSFGMLLLGMIFYWIKASLFSIQKFNYLGSIFILISNFCLTFLLIFRWISSNHFPLSNLYESLIFLSWSLTFCQLFFENKTKNFYIGIIMTPISLFVLAFATFSLPEEMQKSSSLVPALQSNWLMMHVTVMILSYAALIFGSLLSLAYLVLVYSKINIFKGYSSFLNQKIKEKLFTKNNLDKSLTQPNEILQANTGILFNQPEIDENFDEINLIIKNLDNLSYRILGIGFPLLTIGILSGAVWANETWGSYWNWDPKETWALITWFIFAIYLHTRITKGWKGEKSAIIASIGFFVVWICFLGVNLFAKGLHSYGWIVSN</sequence>
<evidence type="ECO:0000256" key="3">
    <source>
        <dbReference type="ARBA" id="ARBA00022748"/>
    </source>
</evidence>
<dbReference type="GO" id="GO:0017004">
    <property type="term" value="P:cytochrome complex assembly"/>
    <property type="evidence" value="ECO:0007669"/>
    <property type="project" value="UniProtKB-UniRule"/>
</dbReference>